<dbReference type="AlphaFoldDB" id="A0A7S3VXL1"/>
<sequence>MWSPSLPWSADAATERAGGRCSASRITGDVAWETLVAPHPLLSVAQLERQALEQPLSSEQRRAWRGLLRALATPRRRVSAVAVGGSVPSGTTCVDRALGLPRGSKDQERACAYPSRFARWLWAVHCRSSATTFFANRALGGTTTAGALPMLPLMVADVEEAGRAADMLLVDFAVNDHYAEQDWGTSPRDSTRSAPSRAWAVEAATEVLLRHVLSSSPHTAVLLYEGTCITNQTKQAHERIARRYGVPFVSYGDALSECSRITTWTAAHAHPSLTTHRYLADALAFWWRAFARRLQAELSTSTVDASLLHPSRSAPISEPTLLRRYEICEAVREYDAMSAWQSRAASSSALAATSAVAGVELGGGNWALNADRLGKPGWIGSEQNSSLHFALSVGASPRATLVFERSYTGFGTARVDIFCHGQRHDSGRRPTWRHLATLDGLRRDGKNVTLASVETVNLRQKGVLPHSNCTLRLTISSDAPLKFKLRHVSSC</sequence>
<dbReference type="SUPFAM" id="SSF52266">
    <property type="entry name" value="SGNH hydrolase"/>
    <property type="match status" value="1"/>
</dbReference>
<dbReference type="Gene3D" id="3.40.50.1110">
    <property type="entry name" value="SGNH hydrolase"/>
    <property type="match status" value="1"/>
</dbReference>
<organism evidence="1">
    <name type="scientific">Emiliania huxleyi</name>
    <name type="common">Coccolithophore</name>
    <name type="synonym">Pontosphaera huxleyi</name>
    <dbReference type="NCBI Taxonomy" id="2903"/>
    <lineage>
        <taxon>Eukaryota</taxon>
        <taxon>Haptista</taxon>
        <taxon>Haptophyta</taxon>
        <taxon>Prymnesiophyceae</taxon>
        <taxon>Isochrysidales</taxon>
        <taxon>Noelaerhabdaceae</taxon>
        <taxon>Emiliania</taxon>
    </lineage>
</organism>
<protein>
    <submittedName>
        <fullName evidence="1">Uncharacterized protein</fullName>
    </submittedName>
</protein>
<reference evidence="1" key="1">
    <citation type="submission" date="2021-01" db="EMBL/GenBank/DDBJ databases">
        <authorList>
            <person name="Corre E."/>
            <person name="Pelletier E."/>
            <person name="Niang G."/>
            <person name="Scheremetjew M."/>
            <person name="Finn R."/>
            <person name="Kale V."/>
            <person name="Holt S."/>
            <person name="Cochrane G."/>
            <person name="Meng A."/>
            <person name="Brown T."/>
            <person name="Cohen L."/>
        </authorList>
    </citation>
    <scope>NUCLEOTIDE SEQUENCE</scope>
    <source>
        <strain evidence="1">379</strain>
    </source>
</reference>
<dbReference type="InterPro" id="IPR036514">
    <property type="entry name" value="SGNH_hydro_sf"/>
</dbReference>
<gene>
    <name evidence="1" type="ORF">EHUX00137_LOCUS776</name>
</gene>
<dbReference type="CDD" id="cd00229">
    <property type="entry name" value="SGNH_hydrolase"/>
    <property type="match status" value="1"/>
</dbReference>
<accession>A0A7S3VXL1</accession>
<dbReference type="EMBL" id="HBIR01001114">
    <property type="protein sequence ID" value="CAE0521462.1"/>
    <property type="molecule type" value="Transcribed_RNA"/>
</dbReference>
<proteinExistence type="predicted"/>
<evidence type="ECO:0000313" key="1">
    <source>
        <dbReference type="EMBL" id="CAE0521462.1"/>
    </source>
</evidence>
<dbReference type="PANTHER" id="PTHR34407">
    <property type="entry name" value="EXPRESSED PROTEIN"/>
    <property type="match status" value="1"/>
</dbReference>
<name>A0A7S3VXL1_EMIHU</name>
<dbReference type="PANTHER" id="PTHR34407:SF1">
    <property type="entry name" value="SGNH HYDROLASE-TYPE ESTERASE DOMAIN-CONTAINING PROTEIN"/>
    <property type="match status" value="1"/>
</dbReference>